<feature type="domain" description="NAD-dependent epimerase/dehydratase" evidence="2">
    <location>
        <begin position="4"/>
        <end position="220"/>
    </location>
</feature>
<accession>A0A538SBP6</accession>
<dbReference type="Pfam" id="PF01370">
    <property type="entry name" value="Epimerase"/>
    <property type="match status" value="1"/>
</dbReference>
<dbReference type="InterPro" id="IPR001509">
    <property type="entry name" value="Epimerase_deHydtase"/>
</dbReference>
<proteinExistence type="predicted"/>
<comment type="caution">
    <text evidence="3">The sequence shown here is derived from an EMBL/GenBank/DDBJ whole genome shotgun (WGS) entry which is preliminary data.</text>
</comment>
<reference evidence="3 4" key="1">
    <citation type="journal article" date="2019" name="Nat. Microbiol.">
        <title>Mediterranean grassland soil C-N compound turnover is dependent on rainfall and depth, and is mediated by genomically divergent microorganisms.</title>
        <authorList>
            <person name="Diamond S."/>
            <person name="Andeer P.F."/>
            <person name="Li Z."/>
            <person name="Crits-Christoph A."/>
            <person name="Burstein D."/>
            <person name="Anantharaman K."/>
            <person name="Lane K.R."/>
            <person name="Thomas B.C."/>
            <person name="Pan C."/>
            <person name="Northen T.R."/>
            <person name="Banfield J.F."/>
        </authorList>
    </citation>
    <scope>NUCLEOTIDE SEQUENCE [LARGE SCALE GENOMIC DNA]</scope>
    <source>
        <strain evidence="3">WS_3</strain>
    </source>
</reference>
<feature type="region of interest" description="Disordered" evidence="1">
    <location>
        <begin position="103"/>
        <end position="130"/>
    </location>
</feature>
<protein>
    <recommendedName>
        <fullName evidence="2">NAD-dependent epimerase/dehydratase domain-containing protein</fullName>
    </recommendedName>
</protein>
<evidence type="ECO:0000313" key="4">
    <source>
        <dbReference type="Proteomes" id="UP000320184"/>
    </source>
</evidence>
<dbReference type="InterPro" id="IPR036291">
    <property type="entry name" value="NAD(P)-bd_dom_sf"/>
</dbReference>
<organism evidence="3 4">
    <name type="scientific">Eiseniibacteriota bacterium</name>
    <dbReference type="NCBI Taxonomy" id="2212470"/>
    <lineage>
        <taxon>Bacteria</taxon>
        <taxon>Candidatus Eiseniibacteriota</taxon>
    </lineage>
</organism>
<evidence type="ECO:0000256" key="1">
    <source>
        <dbReference type="SAM" id="MobiDB-lite"/>
    </source>
</evidence>
<dbReference type="AlphaFoldDB" id="A0A538SBP6"/>
<evidence type="ECO:0000313" key="3">
    <source>
        <dbReference type="EMBL" id="TMQ48803.1"/>
    </source>
</evidence>
<dbReference type="EMBL" id="VBOT01000133">
    <property type="protein sequence ID" value="TMQ48803.1"/>
    <property type="molecule type" value="Genomic_DNA"/>
</dbReference>
<evidence type="ECO:0000259" key="2">
    <source>
        <dbReference type="Pfam" id="PF01370"/>
    </source>
</evidence>
<dbReference type="Gene3D" id="3.40.50.720">
    <property type="entry name" value="NAD(P)-binding Rossmann-like Domain"/>
    <property type="match status" value="1"/>
</dbReference>
<dbReference type="Proteomes" id="UP000320184">
    <property type="component" value="Unassembled WGS sequence"/>
</dbReference>
<sequence length="347" mass="38908">MDLLILGGPRFLGRHLVTAALAGGHRVALFNRGRTEPELFPEVEKLRGDRAGDLSALEGRTWDAVVDTSGFLPEVVRRGAERLRDQAGHYHFVSSVSVHADFSKPGMDEEAPVQRLTPEEHERLSTIDPSEPMKSPAFMELYGPLKTECEQVVRETFGERASISRPGLIVGPHDYMDRFPYWVSRVAEGGEVLAPGRPERPVQVIDARDLADWIVRLAEGGVPGTFTATGPDYPLTMEGLLDACRNAASSDARFTWVDEAFLVENQVGPWEELPMWVPETTSTSHLGILQMSVRRALDRGLRFRPLVETARDTLNWERARGPHEWRSGLTREKERALLEAWRQLARA</sequence>
<name>A0A538SBP6_UNCEI</name>
<gene>
    <name evidence="3" type="ORF">E6K73_11115</name>
</gene>
<dbReference type="SUPFAM" id="SSF51735">
    <property type="entry name" value="NAD(P)-binding Rossmann-fold domains"/>
    <property type="match status" value="1"/>
</dbReference>